<dbReference type="OrthoDB" id="565125at2"/>
<dbReference type="Pfam" id="PF09722">
    <property type="entry name" value="Xre_MbcA_ParS_C"/>
    <property type="match status" value="1"/>
</dbReference>
<reference evidence="3 4" key="1">
    <citation type="submission" date="2018-03" db="EMBL/GenBank/DDBJ databases">
        <authorList>
            <person name="Keele B.F."/>
        </authorList>
    </citation>
    <scope>NUCLEOTIDE SEQUENCE [LARGE SCALE GENOMIC DNA]</scope>
    <source>
        <strain evidence="3 4">D20</strain>
    </source>
</reference>
<reference evidence="3 4" key="2">
    <citation type="submission" date="2018-04" db="EMBL/GenBank/DDBJ databases">
        <title>Thauera lacus sp. nov., isolated from an saline lake in Inner Mongolia, China.</title>
        <authorList>
            <person name="Liang Q.-Y."/>
        </authorList>
    </citation>
    <scope>NUCLEOTIDE SEQUENCE [LARGE SCALE GENOMIC DNA]</scope>
    <source>
        <strain evidence="3 4">D20</strain>
    </source>
</reference>
<keyword evidence="4" id="KW-1185">Reference proteome</keyword>
<organism evidence="3 4">
    <name type="scientific">Pseudothauera lacus</name>
    <dbReference type="NCBI Taxonomy" id="2136175"/>
    <lineage>
        <taxon>Bacteria</taxon>
        <taxon>Pseudomonadati</taxon>
        <taxon>Pseudomonadota</taxon>
        <taxon>Betaproteobacteria</taxon>
        <taxon>Rhodocyclales</taxon>
        <taxon>Zoogloeaceae</taxon>
        <taxon>Pseudothauera</taxon>
    </lineage>
</organism>
<feature type="domain" description="Antitoxin Xre-like helix-turn-helix" evidence="2">
    <location>
        <begin position="9"/>
        <end position="70"/>
    </location>
</feature>
<comment type="caution">
    <text evidence="3">The sequence shown here is derived from an EMBL/GenBank/DDBJ whole genome shotgun (WGS) entry which is preliminary data.</text>
</comment>
<dbReference type="InterPro" id="IPR046847">
    <property type="entry name" value="Xre-like_HTH"/>
</dbReference>
<dbReference type="Pfam" id="PF20432">
    <property type="entry name" value="Xre-like-HTH"/>
    <property type="match status" value="1"/>
</dbReference>
<dbReference type="RefSeq" id="WP_107494579.1">
    <property type="nucleotide sequence ID" value="NZ_PZKC01000014.1"/>
</dbReference>
<feature type="domain" description="Antitoxin Xre/MbcA/ParS-like toxin-binding" evidence="1">
    <location>
        <begin position="74"/>
        <end position="122"/>
    </location>
</feature>
<proteinExistence type="predicted"/>
<sequence length="125" mass="13479">MPTAQTRQQPDAAIVLSRATVRAADLLGLKAADLATVLGISESGVTRLKRGGRLIDTDSREGEFALLLIRVFRALDPLVGGDDAQRKLWMHSHNHALNGVPAELVKRVEGLARTLSYLDGMRAPA</sequence>
<evidence type="ECO:0000313" key="4">
    <source>
        <dbReference type="Proteomes" id="UP000241193"/>
    </source>
</evidence>
<evidence type="ECO:0008006" key="5">
    <source>
        <dbReference type="Google" id="ProtNLM"/>
    </source>
</evidence>
<accession>A0A2T4IC75</accession>
<dbReference type="InterPro" id="IPR024467">
    <property type="entry name" value="Xre/MbcA/ParS-like_toxin-bd"/>
</dbReference>
<dbReference type="Proteomes" id="UP000241193">
    <property type="component" value="Unassembled WGS sequence"/>
</dbReference>
<dbReference type="GO" id="GO:0003677">
    <property type="term" value="F:DNA binding"/>
    <property type="evidence" value="ECO:0007669"/>
    <property type="project" value="InterPro"/>
</dbReference>
<evidence type="ECO:0000259" key="1">
    <source>
        <dbReference type="Pfam" id="PF09722"/>
    </source>
</evidence>
<name>A0A2T4IC75_9RHOO</name>
<dbReference type="EMBL" id="PZKC01000014">
    <property type="protein sequence ID" value="PTD95361.1"/>
    <property type="molecule type" value="Genomic_DNA"/>
</dbReference>
<evidence type="ECO:0000313" key="3">
    <source>
        <dbReference type="EMBL" id="PTD95361.1"/>
    </source>
</evidence>
<protein>
    <recommendedName>
        <fullName evidence="5">DUF2384 domain-containing protein</fullName>
    </recommendedName>
</protein>
<gene>
    <name evidence="3" type="ORF">C8261_15215</name>
</gene>
<evidence type="ECO:0000259" key="2">
    <source>
        <dbReference type="Pfam" id="PF20432"/>
    </source>
</evidence>
<dbReference type="AlphaFoldDB" id="A0A2T4IC75"/>